<evidence type="ECO:0000313" key="1">
    <source>
        <dbReference type="EMBL" id="SNS36090.1"/>
    </source>
</evidence>
<evidence type="ECO:0000313" key="2">
    <source>
        <dbReference type="Proteomes" id="UP000198304"/>
    </source>
</evidence>
<proteinExistence type="predicted"/>
<keyword evidence="2" id="KW-1185">Reference proteome</keyword>
<dbReference type="AlphaFoldDB" id="A0A239DUC2"/>
<dbReference type="EMBL" id="FZOJ01000008">
    <property type="protein sequence ID" value="SNS36090.1"/>
    <property type="molecule type" value="Genomic_DNA"/>
</dbReference>
<sequence>MLEFSKEYSIKEIGDLKDFITVTYILINDIYQRVLPTHIKKLRNINTSILSDSEIITISIVDELLTIYSEKAWLGFCKKNLPDLFPKFCSRTCFNRTRRGLHAVIDEIRKELTLMLGYNHIVST</sequence>
<reference evidence="1 2" key="1">
    <citation type="submission" date="2017-06" db="EMBL/GenBank/DDBJ databases">
        <authorList>
            <person name="Kim H.J."/>
            <person name="Triplett B.A."/>
        </authorList>
    </citation>
    <scope>NUCLEOTIDE SEQUENCE [LARGE SCALE GENOMIC DNA]</scope>
    <source>
        <strain evidence="1 2">SCA</strain>
    </source>
</reference>
<accession>A0A239DUC2</accession>
<dbReference type="Proteomes" id="UP000198304">
    <property type="component" value="Unassembled WGS sequence"/>
</dbReference>
<protein>
    <submittedName>
        <fullName evidence="1">Uncharacterized protein</fullName>
    </submittedName>
</protein>
<organism evidence="1 2">
    <name type="scientific">Anaerovirgula multivorans</name>
    <dbReference type="NCBI Taxonomy" id="312168"/>
    <lineage>
        <taxon>Bacteria</taxon>
        <taxon>Bacillati</taxon>
        <taxon>Bacillota</taxon>
        <taxon>Clostridia</taxon>
        <taxon>Peptostreptococcales</taxon>
        <taxon>Natronincolaceae</taxon>
        <taxon>Anaerovirgula</taxon>
    </lineage>
</organism>
<gene>
    <name evidence="1" type="ORF">SAMN05446037_1008146</name>
</gene>
<name>A0A239DUC2_9FIRM</name>